<keyword evidence="3" id="KW-1185">Reference proteome</keyword>
<accession>A0A448HZ35</accession>
<keyword evidence="2" id="KW-0456">Lyase</keyword>
<evidence type="ECO:0000313" key="2">
    <source>
        <dbReference type="EMBL" id="VEG45486.1"/>
    </source>
</evidence>
<dbReference type="CDD" id="cd00531">
    <property type="entry name" value="NTF2_like"/>
    <property type="match status" value="1"/>
</dbReference>
<dbReference type="EMBL" id="LR134355">
    <property type="protein sequence ID" value="VEG45486.1"/>
    <property type="molecule type" value="Genomic_DNA"/>
</dbReference>
<dbReference type="Proteomes" id="UP000282551">
    <property type="component" value="Chromosome"/>
</dbReference>
<evidence type="ECO:0000313" key="3">
    <source>
        <dbReference type="Proteomes" id="UP000282551"/>
    </source>
</evidence>
<feature type="domain" description="SnoaL-like" evidence="1">
    <location>
        <begin position="13"/>
        <end position="139"/>
    </location>
</feature>
<dbReference type="EC" id="4.2.1.106" evidence="2"/>
<dbReference type="Pfam" id="PF13577">
    <property type="entry name" value="SnoaL_4"/>
    <property type="match status" value="1"/>
</dbReference>
<name>A0A448HZ35_MYCCI</name>
<dbReference type="OrthoDB" id="3173051at2"/>
<dbReference type="Gene3D" id="3.10.450.50">
    <property type="match status" value="1"/>
</dbReference>
<gene>
    <name evidence="2" type="primary">baiE_1</name>
    <name evidence="2" type="ORF">NCTC10485_00612</name>
</gene>
<sequence length="152" mass="17003">MSEPPAADPRDEVEAIRRLKAQYCRFLDTRDIESWRALFAPDVVVTLDLAVSTGGADPQTMAPLQGLEAFEPVVLGGIAGAATMHHCHTPEIDMTSPTTASAIWAMEDLLVWEDRQLHGAGHYHETYEKRDGRWQITSLHLTRTMLRFTEST</sequence>
<dbReference type="RefSeq" id="WP_126332386.1">
    <property type="nucleotide sequence ID" value="NZ_AP022604.1"/>
</dbReference>
<dbReference type="InterPro" id="IPR032710">
    <property type="entry name" value="NTF2-like_dom_sf"/>
</dbReference>
<dbReference type="SUPFAM" id="SSF54427">
    <property type="entry name" value="NTF2-like"/>
    <property type="match status" value="1"/>
</dbReference>
<reference evidence="2 3" key="1">
    <citation type="submission" date="2018-12" db="EMBL/GenBank/DDBJ databases">
        <authorList>
            <consortium name="Pathogen Informatics"/>
        </authorList>
    </citation>
    <scope>NUCLEOTIDE SEQUENCE [LARGE SCALE GENOMIC DNA]</scope>
    <source>
        <strain evidence="2 3">NCTC10485</strain>
    </source>
</reference>
<proteinExistence type="predicted"/>
<protein>
    <submittedName>
        <fullName evidence="2">Rieske [2Fe-2S] domain-containing protein</fullName>
        <ecNumber evidence="2">4.2.1.106</ecNumber>
    </submittedName>
</protein>
<dbReference type="InterPro" id="IPR037401">
    <property type="entry name" value="SnoaL-like"/>
</dbReference>
<evidence type="ECO:0000259" key="1">
    <source>
        <dbReference type="Pfam" id="PF13577"/>
    </source>
</evidence>
<dbReference type="GO" id="GO:0033988">
    <property type="term" value="F:bile-acid 7alpha-dehydratase activity"/>
    <property type="evidence" value="ECO:0007669"/>
    <property type="project" value="UniProtKB-EC"/>
</dbReference>
<dbReference type="AlphaFoldDB" id="A0A448HZ35"/>
<organism evidence="2 3">
    <name type="scientific">Mycolicibacterium chitae</name>
    <name type="common">Mycobacterium chitae</name>
    <dbReference type="NCBI Taxonomy" id="1792"/>
    <lineage>
        <taxon>Bacteria</taxon>
        <taxon>Bacillati</taxon>
        <taxon>Actinomycetota</taxon>
        <taxon>Actinomycetes</taxon>
        <taxon>Mycobacteriales</taxon>
        <taxon>Mycobacteriaceae</taxon>
        <taxon>Mycolicibacterium</taxon>
    </lineage>
</organism>